<protein>
    <submittedName>
        <fullName evidence="3">2TM domain-containing protein</fullName>
    </submittedName>
</protein>
<keyword evidence="1" id="KW-0472">Membrane</keyword>
<dbReference type="InterPro" id="IPR025698">
    <property type="entry name" value="2TM_dom"/>
</dbReference>
<feature type="transmembrane region" description="Helical" evidence="1">
    <location>
        <begin position="47"/>
        <end position="66"/>
    </location>
</feature>
<keyword evidence="1" id="KW-0812">Transmembrane</keyword>
<organism evidence="3 4">
    <name type="scientific">Flagellimonas yonaguniensis</name>
    <dbReference type="NCBI Taxonomy" id="3031325"/>
    <lineage>
        <taxon>Bacteria</taxon>
        <taxon>Pseudomonadati</taxon>
        <taxon>Bacteroidota</taxon>
        <taxon>Flavobacteriia</taxon>
        <taxon>Flavobacteriales</taxon>
        <taxon>Flavobacteriaceae</taxon>
        <taxon>Flagellimonas</taxon>
    </lineage>
</organism>
<dbReference type="Proteomes" id="UP001221366">
    <property type="component" value="Unassembled WGS sequence"/>
</dbReference>
<dbReference type="RefSeq" id="WP_275615580.1">
    <property type="nucleotide sequence ID" value="NZ_JARFVB010000004.1"/>
</dbReference>
<evidence type="ECO:0000313" key="4">
    <source>
        <dbReference type="Proteomes" id="UP001221366"/>
    </source>
</evidence>
<keyword evidence="1" id="KW-1133">Transmembrane helix</keyword>
<feature type="domain" description="2TM" evidence="2">
    <location>
        <begin position="11"/>
        <end position="88"/>
    </location>
</feature>
<feature type="transmembrane region" description="Helical" evidence="1">
    <location>
        <begin position="21"/>
        <end position="41"/>
    </location>
</feature>
<name>A0ABT5XYR9_9FLAO</name>
<accession>A0ABT5XYR9</accession>
<proteinExistence type="predicted"/>
<keyword evidence="4" id="KW-1185">Reference proteome</keyword>
<reference evidence="3 4" key="1">
    <citation type="submission" date="2023-03" db="EMBL/GenBank/DDBJ databases">
        <title>Muricauda XX sp. nov. and Muricauda XXX sp. nov., two novel species isolated from Okinawa Trough.</title>
        <authorList>
            <person name="Cao W."/>
            <person name="Deng X."/>
        </authorList>
    </citation>
    <scope>NUCLEOTIDE SEQUENCE [LARGE SCALE GENOMIC DNA]</scope>
    <source>
        <strain evidence="3 4">334s03</strain>
    </source>
</reference>
<gene>
    <name evidence="3" type="ORF">PY092_09310</name>
</gene>
<sequence>MENLEEQRYTRAKEKVGHIKSFYCNLTAYCIVIPLLAYLNFRTTDFLWVFFPAIGWGFGLVAHWMTAFGQNITFIKEWEKRKIQELMNDKEF</sequence>
<evidence type="ECO:0000256" key="1">
    <source>
        <dbReference type="SAM" id="Phobius"/>
    </source>
</evidence>
<dbReference type="Pfam" id="PF13239">
    <property type="entry name" value="2TM"/>
    <property type="match status" value="1"/>
</dbReference>
<comment type="caution">
    <text evidence="3">The sequence shown here is derived from an EMBL/GenBank/DDBJ whole genome shotgun (WGS) entry which is preliminary data.</text>
</comment>
<evidence type="ECO:0000259" key="2">
    <source>
        <dbReference type="Pfam" id="PF13239"/>
    </source>
</evidence>
<dbReference type="EMBL" id="JARFVB010000004">
    <property type="protein sequence ID" value="MDF0716344.1"/>
    <property type="molecule type" value="Genomic_DNA"/>
</dbReference>
<evidence type="ECO:0000313" key="3">
    <source>
        <dbReference type="EMBL" id="MDF0716344.1"/>
    </source>
</evidence>